<dbReference type="SUPFAM" id="SSF53271">
    <property type="entry name" value="PRTase-like"/>
    <property type="match status" value="1"/>
</dbReference>
<protein>
    <recommendedName>
        <fullName evidence="3">amidophosphoribosyltransferase</fullName>
        <ecNumber evidence="3">2.4.2.14</ecNumber>
    </recommendedName>
</protein>
<evidence type="ECO:0000256" key="1">
    <source>
        <dbReference type="ARBA" id="ARBA00005209"/>
    </source>
</evidence>
<reference evidence="12 13" key="1">
    <citation type="journal article" date="2023" name="Commun. Biol.">
        <title>Reorganization of the ancestral sex-determining regions during the evolution of trioecy in Pleodorina starrii.</title>
        <authorList>
            <person name="Takahashi K."/>
            <person name="Suzuki S."/>
            <person name="Kawai-Toyooka H."/>
            <person name="Yamamoto K."/>
            <person name="Hamaji T."/>
            <person name="Ootsuki R."/>
            <person name="Yamaguchi H."/>
            <person name="Kawachi M."/>
            <person name="Higashiyama T."/>
            <person name="Nozaki H."/>
        </authorList>
    </citation>
    <scope>NUCLEOTIDE SEQUENCE [LARGE SCALE GENOMIC DNA]</scope>
    <source>
        <strain evidence="12 13">NIES-4479</strain>
    </source>
</reference>
<evidence type="ECO:0000313" key="13">
    <source>
        <dbReference type="Proteomes" id="UP001165080"/>
    </source>
</evidence>
<feature type="transmembrane region" description="Helical" evidence="10">
    <location>
        <begin position="46"/>
        <end position="66"/>
    </location>
</feature>
<feature type="domain" description="Glutamine amidotransferase type-2" evidence="11">
    <location>
        <begin position="146"/>
        <end position="372"/>
    </location>
</feature>
<keyword evidence="6" id="KW-0658">Purine biosynthesis</keyword>
<dbReference type="CDD" id="cd00715">
    <property type="entry name" value="GPATase_N"/>
    <property type="match status" value="1"/>
</dbReference>
<evidence type="ECO:0000256" key="3">
    <source>
        <dbReference type="ARBA" id="ARBA00011941"/>
    </source>
</evidence>
<dbReference type="GO" id="GO:0009113">
    <property type="term" value="P:purine nucleobase biosynthetic process"/>
    <property type="evidence" value="ECO:0007669"/>
    <property type="project" value="InterPro"/>
</dbReference>
<keyword evidence="10" id="KW-0812">Transmembrane</keyword>
<evidence type="ECO:0000256" key="8">
    <source>
        <dbReference type="ARBA" id="ARBA00048430"/>
    </source>
</evidence>
<comment type="pathway">
    <text evidence="1">Purine metabolism; IMP biosynthesis via de novo pathway; N(1)-(5-phospho-D-ribosyl)glycinamide from 5-phospho-alpha-D-ribose 1-diphosphate: step 1/2.</text>
</comment>
<keyword evidence="7" id="KW-0315">Glutamine amidotransferase</keyword>
<keyword evidence="10" id="KW-1133">Transmembrane helix</keyword>
<dbReference type="NCBIfam" id="TIGR01134">
    <property type="entry name" value="purF"/>
    <property type="match status" value="1"/>
</dbReference>
<dbReference type="GO" id="GO:0006164">
    <property type="term" value="P:purine nucleotide biosynthetic process"/>
    <property type="evidence" value="ECO:0007669"/>
    <property type="project" value="UniProtKB-KW"/>
</dbReference>
<dbReference type="EC" id="2.4.2.14" evidence="3"/>
<dbReference type="CDD" id="cd06223">
    <property type="entry name" value="PRTases_typeI"/>
    <property type="match status" value="1"/>
</dbReference>
<feature type="region of interest" description="Disordered" evidence="9">
    <location>
        <begin position="1"/>
        <end position="24"/>
    </location>
</feature>
<keyword evidence="10" id="KW-0472">Membrane</keyword>
<name>A0A9W6FAC5_9CHLO</name>
<keyword evidence="4" id="KW-0328">Glycosyltransferase</keyword>
<comment type="caution">
    <text evidence="12">The sequence shown here is derived from an EMBL/GenBank/DDBJ whole genome shotgun (WGS) entry which is preliminary data.</text>
</comment>
<dbReference type="GO" id="GO:0004044">
    <property type="term" value="F:amidophosphoribosyltransferase activity"/>
    <property type="evidence" value="ECO:0007669"/>
    <property type="project" value="UniProtKB-EC"/>
</dbReference>
<sequence>MSSTPSSPSARPSPRKLPRRRRRVRTAVPLAASGSQQMTLRRAPNIWAFVLLGGVLGAVVGVLVGLSGGGSAEFTQGAVTLFMVSVCTVLGLAAGAVLALVLDRVSVAQARAVTTELERRLIDVVRPDGQLSHDLLPGEKGPQDACGVFGVWAPGEEVAKLAYYGLYALQHRGQESAGIAASDGNRIAVYKDMGLVSQVFDEATLTTLTGHLAVGHCRYSTTGGSHWANAQPTLGATPHGTVALAHNGNLTNSAELYEKLIDKSGFPSQGEMAQGNTTDTALVTALLAEHPHGSLEDAAMHLLPQLVGSFCLAFMDENALYAARDPQGIRPLVLGRLERGWVVASETAALDIVGASLVREIEPGEFVVIDEHGLRSQRFAETRRAACVFEYVYLARPDTTINGRSVYESRVEMGRRLAREHGIDADLVMPTPESGTPAAIGYAEESGIPFGNGLVKNAYVGRTFIQPSDTIRQLGIRLKLNPLKSVVAGKRLVVIDDSIVRGNTQRALIRMLREAGAAEIHVRISSPPIKWPCFYGIDFASRAELIANGLGVEEIRASLGADSLGYISEDGMIAATLQERGELCTACFSGTYPTRLPDADKLGKNVFEARTPVDSSPRRAPGGSAVAQRPEHASAVSIDTRPSATDGLSRRPAERTSISDEDPGVQETSTGCDPGPDADLEDLILPEDRVPAARTTTGPAGPGSQHAAQPETAKDA</sequence>
<dbReference type="PANTHER" id="PTHR11907">
    <property type="entry name" value="AMIDOPHOSPHORIBOSYLTRANSFERASE"/>
    <property type="match status" value="1"/>
</dbReference>
<dbReference type="AlphaFoldDB" id="A0A9W6FAC5"/>
<feature type="region of interest" description="Disordered" evidence="9">
    <location>
        <begin position="609"/>
        <end position="716"/>
    </location>
</feature>
<comment type="catalytic activity">
    <reaction evidence="8">
        <text>5-phospho-beta-D-ribosylamine + L-glutamate + diphosphate = 5-phospho-alpha-D-ribose 1-diphosphate + L-glutamine + H2O</text>
        <dbReference type="Rhea" id="RHEA:14905"/>
        <dbReference type="ChEBI" id="CHEBI:15377"/>
        <dbReference type="ChEBI" id="CHEBI:29985"/>
        <dbReference type="ChEBI" id="CHEBI:33019"/>
        <dbReference type="ChEBI" id="CHEBI:58017"/>
        <dbReference type="ChEBI" id="CHEBI:58359"/>
        <dbReference type="ChEBI" id="CHEBI:58681"/>
        <dbReference type="EC" id="2.4.2.14"/>
    </reaction>
</comment>
<dbReference type="InterPro" id="IPR017932">
    <property type="entry name" value="GATase_2_dom"/>
</dbReference>
<keyword evidence="5" id="KW-0808">Transferase</keyword>
<feature type="compositionally biased region" description="Low complexity" evidence="9">
    <location>
        <begin position="1"/>
        <end position="12"/>
    </location>
</feature>
<dbReference type="EMBL" id="BRXU01000063">
    <property type="protein sequence ID" value="GLC62307.1"/>
    <property type="molecule type" value="Genomic_DNA"/>
</dbReference>
<proteinExistence type="inferred from homology"/>
<evidence type="ECO:0000256" key="2">
    <source>
        <dbReference type="ARBA" id="ARBA00010138"/>
    </source>
</evidence>
<dbReference type="InterPro" id="IPR029057">
    <property type="entry name" value="PRTase-like"/>
</dbReference>
<evidence type="ECO:0000256" key="10">
    <source>
        <dbReference type="SAM" id="Phobius"/>
    </source>
</evidence>
<evidence type="ECO:0000259" key="11">
    <source>
        <dbReference type="PROSITE" id="PS51278"/>
    </source>
</evidence>
<dbReference type="InterPro" id="IPR000836">
    <property type="entry name" value="PRTase_dom"/>
</dbReference>
<evidence type="ECO:0000256" key="7">
    <source>
        <dbReference type="ARBA" id="ARBA00022962"/>
    </source>
</evidence>
<feature type="compositionally biased region" description="Basic and acidic residues" evidence="9">
    <location>
        <begin position="648"/>
        <end position="658"/>
    </location>
</feature>
<comment type="similarity">
    <text evidence="2">In the C-terminal section; belongs to the purine/pyrimidine phosphoribosyltransferase family.</text>
</comment>
<dbReference type="Gene3D" id="3.60.20.10">
    <property type="entry name" value="Glutamine Phosphoribosylpyrophosphate, subunit 1, domain 1"/>
    <property type="match status" value="1"/>
</dbReference>
<dbReference type="InterPro" id="IPR029055">
    <property type="entry name" value="Ntn_hydrolases_N"/>
</dbReference>
<organism evidence="12 13">
    <name type="scientific">Pleodorina starrii</name>
    <dbReference type="NCBI Taxonomy" id="330485"/>
    <lineage>
        <taxon>Eukaryota</taxon>
        <taxon>Viridiplantae</taxon>
        <taxon>Chlorophyta</taxon>
        <taxon>core chlorophytes</taxon>
        <taxon>Chlorophyceae</taxon>
        <taxon>CS clade</taxon>
        <taxon>Chlamydomonadales</taxon>
        <taxon>Volvocaceae</taxon>
        <taxon>Pleodorina</taxon>
    </lineage>
</organism>
<evidence type="ECO:0000256" key="9">
    <source>
        <dbReference type="SAM" id="MobiDB-lite"/>
    </source>
</evidence>
<dbReference type="HAMAP" id="MF_01931">
    <property type="entry name" value="PurF"/>
    <property type="match status" value="1"/>
</dbReference>
<dbReference type="InterPro" id="IPR035584">
    <property type="entry name" value="PurF_N"/>
</dbReference>
<gene>
    <name evidence="12" type="primary">PLESTB003281</name>
    <name evidence="12" type="ORF">PLESTB_001868800</name>
</gene>
<feature type="transmembrane region" description="Helical" evidence="10">
    <location>
        <begin position="78"/>
        <end position="102"/>
    </location>
</feature>
<dbReference type="Pfam" id="PF13522">
    <property type="entry name" value="GATase_6"/>
    <property type="match status" value="1"/>
</dbReference>
<evidence type="ECO:0000256" key="4">
    <source>
        <dbReference type="ARBA" id="ARBA00022676"/>
    </source>
</evidence>
<accession>A0A9W6FAC5</accession>
<evidence type="ECO:0000256" key="5">
    <source>
        <dbReference type="ARBA" id="ARBA00022679"/>
    </source>
</evidence>
<keyword evidence="13" id="KW-1185">Reference proteome</keyword>
<dbReference type="Gene3D" id="3.40.50.2020">
    <property type="match status" value="1"/>
</dbReference>
<dbReference type="Proteomes" id="UP001165080">
    <property type="component" value="Unassembled WGS sequence"/>
</dbReference>
<dbReference type="PROSITE" id="PS51278">
    <property type="entry name" value="GATASE_TYPE_2"/>
    <property type="match status" value="1"/>
</dbReference>
<dbReference type="InterPro" id="IPR005854">
    <property type="entry name" value="PurF"/>
</dbReference>
<dbReference type="SUPFAM" id="SSF56235">
    <property type="entry name" value="N-terminal nucleophile aminohydrolases (Ntn hydrolases)"/>
    <property type="match status" value="1"/>
</dbReference>
<feature type="compositionally biased region" description="Basic residues" evidence="9">
    <location>
        <begin position="13"/>
        <end position="24"/>
    </location>
</feature>
<feature type="compositionally biased region" description="Acidic residues" evidence="9">
    <location>
        <begin position="676"/>
        <end position="685"/>
    </location>
</feature>
<evidence type="ECO:0000256" key="6">
    <source>
        <dbReference type="ARBA" id="ARBA00022755"/>
    </source>
</evidence>
<evidence type="ECO:0000313" key="12">
    <source>
        <dbReference type="EMBL" id="GLC62307.1"/>
    </source>
</evidence>